<keyword evidence="2" id="KW-1185">Reference proteome</keyword>
<evidence type="ECO:0000313" key="2">
    <source>
        <dbReference type="Proteomes" id="UP000634136"/>
    </source>
</evidence>
<name>A0A834WSW0_9FABA</name>
<reference evidence="1" key="1">
    <citation type="submission" date="2020-09" db="EMBL/GenBank/DDBJ databases">
        <title>Genome-Enabled Discovery of Anthraquinone Biosynthesis in Senna tora.</title>
        <authorList>
            <person name="Kang S.-H."/>
            <person name="Pandey R.P."/>
            <person name="Lee C.-M."/>
            <person name="Sim J.-S."/>
            <person name="Jeong J.-T."/>
            <person name="Choi B.-S."/>
            <person name="Jung M."/>
            <person name="Ginzburg D."/>
            <person name="Zhao K."/>
            <person name="Won S.Y."/>
            <person name="Oh T.-J."/>
            <person name="Yu Y."/>
            <person name="Kim N.-H."/>
            <person name="Lee O.R."/>
            <person name="Lee T.-H."/>
            <person name="Bashyal P."/>
            <person name="Kim T.-S."/>
            <person name="Lee W.-H."/>
            <person name="Kawkins C."/>
            <person name="Kim C.-K."/>
            <person name="Kim J.S."/>
            <person name="Ahn B.O."/>
            <person name="Rhee S.Y."/>
            <person name="Sohng J.K."/>
        </authorList>
    </citation>
    <scope>NUCLEOTIDE SEQUENCE</scope>
    <source>
        <tissue evidence="1">Leaf</tissue>
    </source>
</reference>
<sequence length="60" mass="6895">MCQGNEHSVRFGSECLKCMGVREMVQDVDAIDDGVFRIGMTMARILMMHQDSKWFEIDPV</sequence>
<gene>
    <name evidence="1" type="ORF">G2W53_014057</name>
</gene>
<proteinExistence type="predicted"/>
<dbReference type="EMBL" id="JAAIUW010000005">
    <property type="protein sequence ID" value="KAF7831724.1"/>
    <property type="molecule type" value="Genomic_DNA"/>
</dbReference>
<organism evidence="1 2">
    <name type="scientific">Senna tora</name>
    <dbReference type="NCBI Taxonomy" id="362788"/>
    <lineage>
        <taxon>Eukaryota</taxon>
        <taxon>Viridiplantae</taxon>
        <taxon>Streptophyta</taxon>
        <taxon>Embryophyta</taxon>
        <taxon>Tracheophyta</taxon>
        <taxon>Spermatophyta</taxon>
        <taxon>Magnoliopsida</taxon>
        <taxon>eudicotyledons</taxon>
        <taxon>Gunneridae</taxon>
        <taxon>Pentapetalae</taxon>
        <taxon>rosids</taxon>
        <taxon>fabids</taxon>
        <taxon>Fabales</taxon>
        <taxon>Fabaceae</taxon>
        <taxon>Caesalpinioideae</taxon>
        <taxon>Cassia clade</taxon>
        <taxon>Senna</taxon>
    </lineage>
</organism>
<comment type="caution">
    <text evidence="1">The sequence shown here is derived from an EMBL/GenBank/DDBJ whole genome shotgun (WGS) entry which is preliminary data.</text>
</comment>
<dbReference type="AlphaFoldDB" id="A0A834WSW0"/>
<accession>A0A834WSW0</accession>
<protein>
    <submittedName>
        <fullName evidence="1">Uncharacterized protein</fullName>
    </submittedName>
</protein>
<dbReference type="Proteomes" id="UP000634136">
    <property type="component" value="Unassembled WGS sequence"/>
</dbReference>
<evidence type="ECO:0000313" key="1">
    <source>
        <dbReference type="EMBL" id="KAF7831724.1"/>
    </source>
</evidence>